<dbReference type="EMBL" id="CAMTCP010000242">
    <property type="protein sequence ID" value="CAI3629300.1"/>
    <property type="molecule type" value="Genomic_DNA"/>
</dbReference>
<accession>A0AA86JGA0</accession>
<dbReference type="EMBL" id="CAKJVE010000001">
    <property type="protein sequence ID" value="CAG9701961.1"/>
    <property type="molecule type" value="Genomic_DNA"/>
</dbReference>
<name>A0AA86JGA0_9CLOT</name>
<dbReference type="RefSeq" id="WP_210885484.1">
    <property type="nucleotide sequence ID" value="NZ_CAKJVE010000001.1"/>
</dbReference>
<sequence length="194" mass="23256">MYFEPLKNLHISMKNDEVKRYKFDFEYNNVNFDVIFFTDENPFILLFGAVGSGLCFEVNVNPGYNIDLMLSKDKYNILKKILHIPHGNTEIFRTKDFFNKFYLEIPKYNKRNSNVKPSDIAPYKKDIIDESEKIYFLGWRDNDLTNEKVSDRNIEKTRLLIGNYEAELCKRKNISSRWTNDRRKERIISRIEKI</sequence>
<evidence type="ECO:0000313" key="1">
    <source>
        <dbReference type="EMBL" id="CAG9701961.1"/>
    </source>
</evidence>
<gene>
    <name evidence="2" type="ORF">CNEO2_440017</name>
    <name evidence="1" type="ORF">CNEO_10425</name>
</gene>
<proteinExistence type="predicted"/>
<dbReference type="AlphaFoldDB" id="A0AA86JGA0"/>
<organism evidence="1 3">
    <name type="scientific">Clostridium neonatale</name>
    <dbReference type="NCBI Taxonomy" id="137838"/>
    <lineage>
        <taxon>Bacteria</taxon>
        <taxon>Bacillati</taxon>
        <taxon>Bacillota</taxon>
        <taxon>Clostridia</taxon>
        <taxon>Eubacteriales</taxon>
        <taxon>Clostridiaceae</taxon>
        <taxon>Clostridium</taxon>
    </lineage>
</organism>
<dbReference type="Pfam" id="PF19503">
    <property type="entry name" value="DUF6037"/>
    <property type="match status" value="1"/>
</dbReference>
<reference evidence="1" key="1">
    <citation type="submission" date="2021-10" db="EMBL/GenBank/DDBJ databases">
        <authorList>
            <person name="Mesa V."/>
        </authorList>
    </citation>
    <scope>NUCLEOTIDE SEQUENCE</scope>
    <source>
        <strain evidence="1">CC3_PB</strain>
    </source>
</reference>
<comment type="caution">
    <text evidence="1">The sequence shown here is derived from an EMBL/GenBank/DDBJ whole genome shotgun (WGS) entry which is preliminary data.</text>
</comment>
<evidence type="ECO:0000313" key="2">
    <source>
        <dbReference type="EMBL" id="CAI3629300.1"/>
    </source>
</evidence>
<protein>
    <submittedName>
        <fullName evidence="1">Uncharacterized protein</fullName>
    </submittedName>
</protein>
<dbReference type="Proteomes" id="UP001189143">
    <property type="component" value="Unassembled WGS sequence"/>
</dbReference>
<reference evidence="2" key="2">
    <citation type="submission" date="2022-10" db="EMBL/GenBank/DDBJ databases">
        <authorList>
            <person name="Aires J."/>
            <person name="Mesa V."/>
        </authorList>
    </citation>
    <scope>NUCLEOTIDE SEQUENCE</scope>
    <source>
        <strain evidence="2">Clostridium neonatale JD116</strain>
    </source>
</reference>
<evidence type="ECO:0000313" key="3">
    <source>
        <dbReference type="Proteomes" id="UP000789738"/>
    </source>
</evidence>
<dbReference type="InterPro" id="IPR046100">
    <property type="entry name" value="DUF6037"/>
</dbReference>
<dbReference type="Proteomes" id="UP000789738">
    <property type="component" value="Unassembled WGS sequence"/>
</dbReference>